<keyword evidence="2" id="KW-1185">Reference proteome</keyword>
<name>A0A1H6F2Q2_9GAMM</name>
<dbReference type="AlphaFoldDB" id="A0A1H6F2Q2"/>
<dbReference type="SUPFAM" id="SSF50630">
    <property type="entry name" value="Acid proteases"/>
    <property type="match status" value="1"/>
</dbReference>
<dbReference type="CDD" id="cd05483">
    <property type="entry name" value="retropepsin_like_bacteria"/>
    <property type="match status" value="1"/>
</dbReference>
<protein>
    <recommendedName>
        <fullName evidence="3">Retroviral aspartyl protease</fullName>
    </recommendedName>
</protein>
<dbReference type="InterPro" id="IPR011969">
    <property type="entry name" value="Clan_AA_Asp_peptidase_C"/>
</dbReference>
<dbReference type="Gene3D" id="2.40.70.10">
    <property type="entry name" value="Acid Proteases"/>
    <property type="match status" value="1"/>
</dbReference>
<dbReference type="PROSITE" id="PS00141">
    <property type="entry name" value="ASP_PROTEASE"/>
    <property type="match status" value="1"/>
</dbReference>
<dbReference type="GO" id="GO:0004190">
    <property type="term" value="F:aspartic-type endopeptidase activity"/>
    <property type="evidence" value="ECO:0007669"/>
    <property type="project" value="InterPro"/>
</dbReference>
<organism evidence="1 2">
    <name type="scientific">Candidatus Venteria ishoeyi</name>
    <dbReference type="NCBI Taxonomy" id="1899563"/>
    <lineage>
        <taxon>Bacteria</taxon>
        <taxon>Pseudomonadati</taxon>
        <taxon>Pseudomonadota</taxon>
        <taxon>Gammaproteobacteria</taxon>
        <taxon>Thiotrichales</taxon>
        <taxon>Thiotrichaceae</taxon>
        <taxon>Venteria</taxon>
    </lineage>
</organism>
<accession>A0A1H6F2Q2</accession>
<dbReference type="InterPro" id="IPR034122">
    <property type="entry name" value="Retropepsin-like_bacterial"/>
</dbReference>
<dbReference type="Proteomes" id="UP000236724">
    <property type="component" value="Unassembled WGS sequence"/>
</dbReference>
<dbReference type="Pfam" id="PF13975">
    <property type="entry name" value="gag-asp_proteas"/>
    <property type="match status" value="1"/>
</dbReference>
<evidence type="ECO:0008006" key="3">
    <source>
        <dbReference type="Google" id="ProtNLM"/>
    </source>
</evidence>
<evidence type="ECO:0000313" key="2">
    <source>
        <dbReference type="Proteomes" id="UP000236724"/>
    </source>
</evidence>
<dbReference type="EMBL" id="FMSV02000051">
    <property type="protein sequence ID" value="SEH04400.1"/>
    <property type="molecule type" value="Genomic_DNA"/>
</dbReference>
<dbReference type="RefSeq" id="WP_103918469.1">
    <property type="nucleotide sequence ID" value="NZ_FMSV02000051.1"/>
</dbReference>
<dbReference type="GO" id="GO:0006508">
    <property type="term" value="P:proteolysis"/>
    <property type="evidence" value="ECO:0007669"/>
    <property type="project" value="InterPro"/>
</dbReference>
<evidence type="ECO:0000313" key="1">
    <source>
        <dbReference type="EMBL" id="SEH04400.1"/>
    </source>
</evidence>
<proteinExistence type="predicted"/>
<dbReference type="InterPro" id="IPR021109">
    <property type="entry name" value="Peptidase_aspartic_dom_sf"/>
</dbReference>
<dbReference type="OrthoDB" id="185963at2"/>
<sequence length="175" mass="19468">MAPPPYSNDNAPRVGKGMMIAAWALLLGLLTWFFADLEKQQSNPNSRPQSRTDERGRPEVVLQRNRYGHYVASGKINHKPVIFLLDTGATSVAVPQSVAKRLNLHRGAPRQVNTANGVVTAYDTQLDSVQLGNIVLEQVRGVITPNMQSNEILLGMSFLKRLEFTQRGDILILRH</sequence>
<reference evidence="1 2" key="1">
    <citation type="submission" date="2016-10" db="EMBL/GenBank/DDBJ databases">
        <authorList>
            <person name="de Groot N.N."/>
        </authorList>
    </citation>
    <scope>NUCLEOTIDE SEQUENCE [LARGE SCALE GENOMIC DNA]</scope>
    <source>
        <strain evidence="1">MBHS1</strain>
    </source>
</reference>
<gene>
    <name evidence="1" type="ORF">MBHS_00246</name>
</gene>
<dbReference type="InterPro" id="IPR001969">
    <property type="entry name" value="Aspartic_peptidase_AS"/>
</dbReference>
<dbReference type="NCBIfam" id="TIGR02281">
    <property type="entry name" value="clan_AA_DTGA"/>
    <property type="match status" value="1"/>
</dbReference>